<dbReference type="AlphaFoldDB" id="A0A345URD8"/>
<accession>A0A345URD8</accession>
<reference evidence="1 2" key="1">
    <citation type="submission" date="2017-07" db="EMBL/GenBank/DDBJ databases">
        <title>Genome sequence of Pseudomonas NEP1.</title>
        <authorList>
            <person name="Nascimento F.X."/>
        </authorList>
    </citation>
    <scope>NUCLEOTIDE SEQUENCE [LARGE SCALE GENOMIC DNA]</scope>
    <source>
        <strain evidence="1 2">NEP1</strain>
    </source>
</reference>
<proteinExistence type="predicted"/>
<sequence length="218" mass="24518">MDMNVNAGLLAHQATLVGDILLTGLQGQSRTDYDFALNCTYLAKKQADSTYSSETQPGRWIDYYADVLWSHGWNRDQPAVEYVQPQFSGSVKQAWMRAATSLLAPGQVAGVEAGLATLEQRVDLLEKTKGLSGKAFDLKIIPVSYNPAGDMELVVTQVRFIKSSLNTRYLFWDISQAMNQLDIRARRLVISRRVLEARRASVEKAIKNMSFNFEDYEL</sequence>
<evidence type="ECO:0000313" key="1">
    <source>
        <dbReference type="EMBL" id="AXJ03040.1"/>
    </source>
</evidence>
<dbReference type="Proteomes" id="UP000254535">
    <property type="component" value="Chromosome"/>
</dbReference>
<organism evidence="1 2">
    <name type="scientific">Pseudomonas fluorescens</name>
    <dbReference type="NCBI Taxonomy" id="294"/>
    <lineage>
        <taxon>Bacteria</taxon>
        <taxon>Pseudomonadati</taxon>
        <taxon>Pseudomonadota</taxon>
        <taxon>Gammaproteobacteria</taxon>
        <taxon>Pseudomonadales</taxon>
        <taxon>Pseudomonadaceae</taxon>
        <taxon>Pseudomonas</taxon>
    </lineage>
</organism>
<name>A0A345URD8_PSEFL</name>
<evidence type="ECO:0000313" key="2">
    <source>
        <dbReference type="Proteomes" id="UP000254535"/>
    </source>
</evidence>
<protein>
    <submittedName>
        <fullName evidence="1">Uncharacterized protein</fullName>
    </submittedName>
</protein>
<dbReference type="EMBL" id="CP022313">
    <property type="protein sequence ID" value="AXJ03040.1"/>
    <property type="molecule type" value="Genomic_DNA"/>
</dbReference>
<gene>
    <name evidence="1" type="ORF">CFN16_02485</name>
</gene>
<dbReference type="RefSeq" id="WP_115076394.1">
    <property type="nucleotide sequence ID" value="NZ_CP022313.1"/>
</dbReference>